<accession>A0ABR9W535</accession>
<dbReference type="Proteomes" id="UP000634134">
    <property type="component" value="Unassembled WGS sequence"/>
</dbReference>
<sequence length="320" mass="37156">MEHFKEYLSFIQNFNFRVNEIRDKRIFSKKGSVYGRGYDIRHQNPYFSFQFSSHLRILKDLAVVDLIASDNQRRVEFLKQVDKVLERFNLFWENYHNSYPKVLKTFDNNFLLVIDFGKIFYANILEPNKVDIIVTWEFVEDLCDSVREREESLAVFVSEILLLDSPSNKAEGNPEGVSEHPPTKIKRYPVFVEGTADQLFIILKKYFPTDQQKKLNSLLKDNVLPKNKLLFNSNGNQLADAFKQLIEANLIVSFSKAELEGWIVDNFQYVSNSLVKPFTVGYLNSIVSSDVKVCKSPILKILKDSSELVPMTWSKKGKNP</sequence>
<reference evidence="2" key="1">
    <citation type="submission" date="2023-07" db="EMBL/GenBank/DDBJ databases">
        <title>Dyadobacter sp. nov 'subterranea' isolated from contaminted grondwater.</title>
        <authorList>
            <person name="Szabo I."/>
            <person name="Al-Omari J."/>
            <person name="Szerdahelyi S.G."/>
            <person name="Rado J."/>
        </authorList>
    </citation>
    <scope>NUCLEOTIDE SEQUENCE [LARGE SCALE GENOMIC DNA]</scope>
    <source>
        <strain evidence="2">UP-52</strain>
    </source>
</reference>
<gene>
    <name evidence="1" type="ORF">IEE83_01600</name>
</gene>
<dbReference type="RefSeq" id="WP_194118893.1">
    <property type="nucleotide sequence ID" value="NZ_JACYGY010000001.1"/>
</dbReference>
<comment type="caution">
    <text evidence="1">The sequence shown here is derived from an EMBL/GenBank/DDBJ whole genome shotgun (WGS) entry which is preliminary data.</text>
</comment>
<dbReference type="EMBL" id="JACYGY010000001">
    <property type="protein sequence ID" value="MBE9460565.1"/>
    <property type="molecule type" value="Genomic_DNA"/>
</dbReference>
<proteinExistence type="predicted"/>
<keyword evidence="2" id="KW-1185">Reference proteome</keyword>
<name>A0ABR9W535_9BACT</name>
<evidence type="ECO:0000313" key="1">
    <source>
        <dbReference type="EMBL" id="MBE9460565.1"/>
    </source>
</evidence>
<protein>
    <submittedName>
        <fullName evidence="1">Uncharacterized protein</fullName>
    </submittedName>
</protein>
<evidence type="ECO:0000313" key="2">
    <source>
        <dbReference type="Proteomes" id="UP000634134"/>
    </source>
</evidence>
<organism evidence="1 2">
    <name type="scientific">Dyadobacter subterraneus</name>
    <dbReference type="NCBI Taxonomy" id="2773304"/>
    <lineage>
        <taxon>Bacteria</taxon>
        <taxon>Pseudomonadati</taxon>
        <taxon>Bacteroidota</taxon>
        <taxon>Cytophagia</taxon>
        <taxon>Cytophagales</taxon>
        <taxon>Spirosomataceae</taxon>
        <taxon>Dyadobacter</taxon>
    </lineage>
</organism>